<reference evidence="1 2" key="1">
    <citation type="journal article" date="2012" name="PLoS Pathog.">
        <title>Diverse lifestyles and strategies of plant pathogenesis encoded in the genomes of eighteen Dothideomycetes fungi.</title>
        <authorList>
            <person name="Ohm R.A."/>
            <person name="Feau N."/>
            <person name="Henrissat B."/>
            <person name="Schoch C.L."/>
            <person name="Horwitz B.A."/>
            <person name="Barry K.W."/>
            <person name="Condon B.J."/>
            <person name="Copeland A.C."/>
            <person name="Dhillon B."/>
            <person name="Glaser F."/>
            <person name="Hesse C.N."/>
            <person name="Kosti I."/>
            <person name="LaButti K."/>
            <person name="Lindquist E.A."/>
            <person name="Lucas S."/>
            <person name="Salamov A.A."/>
            <person name="Bradshaw R.E."/>
            <person name="Ciuffetti L."/>
            <person name="Hamelin R.C."/>
            <person name="Kema G.H.J."/>
            <person name="Lawrence C."/>
            <person name="Scott J.A."/>
            <person name="Spatafora J.W."/>
            <person name="Turgeon B.G."/>
            <person name="de Wit P.J.G.M."/>
            <person name="Zhong S."/>
            <person name="Goodwin S.B."/>
            <person name="Grigoriev I.V."/>
        </authorList>
    </citation>
    <scope>NUCLEOTIDE SEQUENCE [LARGE SCALE GENOMIC DNA]</scope>
    <source>
        <strain evidence="2">C5 / ATCC 48332 / race O</strain>
    </source>
</reference>
<dbReference type="InterPro" id="IPR012901">
    <property type="entry name" value="CARME"/>
</dbReference>
<dbReference type="Proteomes" id="UP000016936">
    <property type="component" value="Unassembled WGS sequence"/>
</dbReference>
<dbReference type="SUPFAM" id="SSF53335">
    <property type="entry name" value="S-adenosyl-L-methionine-dependent methyltransferases"/>
    <property type="match status" value="1"/>
</dbReference>
<dbReference type="EMBL" id="KB445585">
    <property type="protein sequence ID" value="EMD86543.1"/>
    <property type="molecule type" value="Genomic_DNA"/>
</dbReference>
<dbReference type="Gene3D" id="3.40.50.150">
    <property type="entry name" value="Vaccinia Virus protein VP39"/>
    <property type="match status" value="1"/>
</dbReference>
<dbReference type="PANTHER" id="PTHR12303:SF13">
    <property type="match status" value="1"/>
</dbReference>
<dbReference type="AlphaFoldDB" id="M2UEW5"/>
<name>M2UEW5_COCH5</name>
<evidence type="ECO:0000313" key="2">
    <source>
        <dbReference type="Proteomes" id="UP000016936"/>
    </source>
</evidence>
<proteinExistence type="predicted"/>
<dbReference type="eggNOG" id="KOG2798">
    <property type="taxonomic scope" value="Eukaryota"/>
</dbReference>
<dbReference type="CDD" id="cd02440">
    <property type="entry name" value="AdoMet_MTases"/>
    <property type="match status" value="1"/>
</dbReference>
<dbReference type="Pfam" id="PF07942">
    <property type="entry name" value="CARME"/>
    <property type="match status" value="1"/>
</dbReference>
<dbReference type="InterPro" id="IPR029063">
    <property type="entry name" value="SAM-dependent_MTases_sf"/>
</dbReference>
<evidence type="ECO:0000313" key="1">
    <source>
        <dbReference type="EMBL" id="EMD86543.1"/>
    </source>
</evidence>
<reference evidence="2" key="2">
    <citation type="journal article" date="2013" name="PLoS Genet.">
        <title>Comparative genome structure, secondary metabolite, and effector coding capacity across Cochliobolus pathogens.</title>
        <authorList>
            <person name="Condon B.J."/>
            <person name="Leng Y."/>
            <person name="Wu D."/>
            <person name="Bushley K.E."/>
            <person name="Ohm R.A."/>
            <person name="Otillar R."/>
            <person name="Martin J."/>
            <person name="Schackwitz W."/>
            <person name="Grimwood J."/>
            <person name="MohdZainudin N."/>
            <person name="Xue C."/>
            <person name="Wang R."/>
            <person name="Manning V.A."/>
            <person name="Dhillon B."/>
            <person name="Tu Z.J."/>
            <person name="Steffenson B.J."/>
            <person name="Salamov A."/>
            <person name="Sun H."/>
            <person name="Lowry S."/>
            <person name="LaButti K."/>
            <person name="Han J."/>
            <person name="Copeland A."/>
            <person name="Lindquist E."/>
            <person name="Barry K."/>
            <person name="Schmutz J."/>
            <person name="Baker S.E."/>
            <person name="Ciuffetti L.M."/>
            <person name="Grigoriev I.V."/>
            <person name="Zhong S."/>
            <person name="Turgeon B.G."/>
        </authorList>
    </citation>
    <scope>NUCLEOTIDE SEQUENCE [LARGE SCALE GENOMIC DNA]</scope>
    <source>
        <strain evidence="2">C5 / ATCC 48332 / race O</strain>
    </source>
</reference>
<accession>M2UEW5</accession>
<dbReference type="SMART" id="SM01296">
    <property type="entry name" value="N2227"/>
    <property type="match status" value="1"/>
</dbReference>
<dbReference type="PANTHER" id="PTHR12303">
    <property type="entry name" value="CARNOSINE N-METHYLTRANSFERASE"/>
    <property type="match status" value="1"/>
</dbReference>
<dbReference type="HOGENOM" id="CLU_030612_2_1_1"/>
<dbReference type="OMA" id="YVTQFWT"/>
<organism evidence="1 2">
    <name type="scientific">Cochliobolus heterostrophus (strain C5 / ATCC 48332 / race O)</name>
    <name type="common">Southern corn leaf blight fungus</name>
    <name type="synonym">Bipolaris maydis</name>
    <dbReference type="NCBI Taxonomy" id="701091"/>
    <lineage>
        <taxon>Eukaryota</taxon>
        <taxon>Fungi</taxon>
        <taxon>Dikarya</taxon>
        <taxon>Ascomycota</taxon>
        <taxon>Pezizomycotina</taxon>
        <taxon>Dothideomycetes</taxon>
        <taxon>Pleosporomycetidae</taxon>
        <taxon>Pleosporales</taxon>
        <taxon>Pleosporineae</taxon>
        <taxon>Pleosporaceae</taxon>
        <taxon>Bipolaris</taxon>
    </lineage>
</organism>
<keyword evidence="2" id="KW-1185">Reference proteome</keyword>
<gene>
    <name evidence="1" type="ORF">COCHEDRAFT_1115624</name>
</gene>
<protein>
    <submittedName>
        <fullName evidence="1">Uncharacterized protein</fullName>
    </submittedName>
</protein>
<dbReference type="OrthoDB" id="978at2759"/>
<dbReference type="GO" id="GO:0008757">
    <property type="term" value="F:S-adenosylmethionine-dependent methyltransferase activity"/>
    <property type="evidence" value="ECO:0007669"/>
    <property type="project" value="InterPro"/>
</dbReference>
<sequence>MTISFHPVHSTTLLVGGILSFYFALRGPACLSDVALTLSTLSACAENLHLALSSPPGRIPMQMSPEDLATAVTSIKSMNVSRDCRSTEHPILPNGVATAISSFEKYPLLASNAIQRKHGGYSKQSSKEKLISNKLGYSLHFEKARKGIEMNARLTGQVAQLGRELYNTGPEALENEAPVDFGLVDSAFGHLVRDWSTQGLNERRAVFPPILEALEQHFGLNSMNRKVLVPGTGYNVTANDLDYGSILIYHLLANHTTSLHQHAIQPFVTKWAHQADSSSRYSAITVPDHMPNRTVELVEGDFLKVFPQDAEFDAVVTLFFIDMSDNVIDFLSNIHRLLKPGGIWINLGPLKWDGSSILQLSADEVLQLAELLGFDVNHESRKSIHSTYGAQPESLLRFTYGKYLAFEISKIPRCGM</sequence>